<accession>A0ABR2EZD5</accession>
<evidence type="ECO:0000313" key="12">
    <source>
        <dbReference type="EMBL" id="KAK8568071.1"/>
    </source>
</evidence>
<organism evidence="12 13">
    <name type="scientific">Hibiscus sabdariffa</name>
    <name type="common">roselle</name>
    <dbReference type="NCBI Taxonomy" id="183260"/>
    <lineage>
        <taxon>Eukaryota</taxon>
        <taxon>Viridiplantae</taxon>
        <taxon>Streptophyta</taxon>
        <taxon>Embryophyta</taxon>
        <taxon>Tracheophyta</taxon>
        <taxon>Spermatophyta</taxon>
        <taxon>Magnoliopsida</taxon>
        <taxon>eudicotyledons</taxon>
        <taxon>Gunneridae</taxon>
        <taxon>Pentapetalae</taxon>
        <taxon>rosids</taxon>
        <taxon>malvids</taxon>
        <taxon>Malvales</taxon>
        <taxon>Malvaceae</taxon>
        <taxon>Malvoideae</taxon>
        <taxon>Hibiscus</taxon>
    </lineage>
</organism>
<evidence type="ECO:0000256" key="5">
    <source>
        <dbReference type="ARBA" id="ARBA00022833"/>
    </source>
</evidence>
<keyword evidence="9" id="KW-0539">Nucleus</keyword>
<evidence type="ECO:0000256" key="8">
    <source>
        <dbReference type="ARBA" id="ARBA00023159"/>
    </source>
</evidence>
<keyword evidence="4" id="KW-0479">Metal-binding</keyword>
<dbReference type="PANTHER" id="PTHR31604:SF16">
    <property type="entry name" value="PROTEIN SHI RELATED SEQUENCE 3"/>
    <property type="match status" value="1"/>
</dbReference>
<gene>
    <name evidence="12" type="ORF">V6N12_006638</name>
</gene>
<comment type="similarity">
    <text evidence="2">Belongs to the SHI protein family.</text>
</comment>
<dbReference type="NCBIfam" id="TIGR01623">
    <property type="entry name" value="put_zinc_LRP1"/>
    <property type="match status" value="1"/>
</dbReference>
<evidence type="ECO:0000256" key="6">
    <source>
        <dbReference type="ARBA" id="ARBA00023070"/>
    </source>
</evidence>
<dbReference type="EMBL" id="JBBPBM010000009">
    <property type="protein sequence ID" value="KAK8568071.1"/>
    <property type="molecule type" value="Genomic_DNA"/>
</dbReference>
<dbReference type="Pfam" id="PF05142">
    <property type="entry name" value="DUF702"/>
    <property type="match status" value="1"/>
</dbReference>
<feature type="compositionally biased region" description="Basic residues" evidence="11">
    <location>
        <begin position="69"/>
        <end position="78"/>
    </location>
</feature>
<evidence type="ECO:0000256" key="2">
    <source>
        <dbReference type="ARBA" id="ARBA00006911"/>
    </source>
</evidence>
<keyword evidence="13" id="KW-1185">Reference proteome</keyword>
<keyword evidence="7" id="KW-0238">DNA-binding</keyword>
<keyword evidence="10" id="KW-0927">Auxin signaling pathway</keyword>
<evidence type="ECO:0000256" key="1">
    <source>
        <dbReference type="ARBA" id="ARBA00004123"/>
    </source>
</evidence>
<dbReference type="InterPro" id="IPR006510">
    <property type="entry name" value="Znf_LRP1"/>
</dbReference>
<dbReference type="InterPro" id="IPR006511">
    <property type="entry name" value="SHI_C"/>
</dbReference>
<keyword evidence="5" id="KW-0862">Zinc</keyword>
<comment type="caution">
    <text evidence="12">The sequence shown here is derived from an EMBL/GenBank/DDBJ whole genome shotgun (WGS) entry which is preliminary data.</text>
</comment>
<sequence>MMMMSRQAGFGGSTRCQECGNKAKKDCRFMRCRTCCRSNGFECQTHVTSTWVPAYRRRQRHPQFSPVSPHHHNPKRLRHDPSPGLRVGSFPAQVTSPATFRCVRVSSVEDEGDQYAYQTSANIEGHVFKGILYDQGPHQAIGECSYRETQSQPNQMDLTMAATTANTSATAESLLPLAYASSFNAFMSAAEVTSGAAFRCVRVSSCEDGGVVIRIVGVVFRTGIPGSTL</sequence>
<name>A0ABR2EZD5_9ROSI</name>
<dbReference type="PANTHER" id="PTHR31604">
    <property type="entry name" value="PROTEIN LATERAL ROOT PRIMORDIUM 1"/>
    <property type="match status" value="1"/>
</dbReference>
<evidence type="ECO:0000256" key="11">
    <source>
        <dbReference type="SAM" id="MobiDB-lite"/>
    </source>
</evidence>
<proteinExistence type="inferred from homology"/>
<protein>
    <submittedName>
        <fullName evidence="12">Uncharacterized protein</fullName>
    </submittedName>
</protein>
<reference evidence="12 13" key="1">
    <citation type="journal article" date="2024" name="G3 (Bethesda)">
        <title>Genome assembly of Hibiscus sabdariffa L. provides insights into metabolisms of medicinal natural products.</title>
        <authorList>
            <person name="Kim T."/>
        </authorList>
    </citation>
    <scope>NUCLEOTIDE SEQUENCE [LARGE SCALE GENOMIC DNA]</scope>
    <source>
        <strain evidence="12">TK-2024</strain>
        <tissue evidence="12">Old leaves</tissue>
    </source>
</reference>
<dbReference type="Proteomes" id="UP001472677">
    <property type="component" value="Unassembled WGS sequence"/>
</dbReference>
<comment type="subcellular location">
    <subcellularLocation>
        <location evidence="1">Nucleus</location>
    </subcellularLocation>
</comment>
<keyword evidence="3" id="KW-0217">Developmental protein</keyword>
<evidence type="ECO:0000256" key="10">
    <source>
        <dbReference type="ARBA" id="ARBA00023294"/>
    </source>
</evidence>
<dbReference type="InterPro" id="IPR007818">
    <property type="entry name" value="SHI"/>
</dbReference>
<evidence type="ECO:0000313" key="13">
    <source>
        <dbReference type="Proteomes" id="UP001472677"/>
    </source>
</evidence>
<dbReference type="NCBIfam" id="TIGR01624">
    <property type="entry name" value="LRP1_Cterm"/>
    <property type="match status" value="1"/>
</dbReference>
<evidence type="ECO:0000256" key="9">
    <source>
        <dbReference type="ARBA" id="ARBA00023242"/>
    </source>
</evidence>
<keyword evidence="8" id="KW-0010">Activator</keyword>
<feature type="region of interest" description="Disordered" evidence="11">
    <location>
        <begin position="62"/>
        <end position="83"/>
    </location>
</feature>
<evidence type="ECO:0000256" key="3">
    <source>
        <dbReference type="ARBA" id="ARBA00022473"/>
    </source>
</evidence>
<evidence type="ECO:0000256" key="7">
    <source>
        <dbReference type="ARBA" id="ARBA00023125"/>
    </source>
</evidence>
<evidence type="ECO:0000256" key="4">
    <source>
        <dbReference type="ARBA" id="ARBA00022723"/>
    </source>
</evidence>
<keyword evidence="6" id="KW-0073">Auxin biosynthesis</keyword>